<organism evidence="1 2">
    <name type="scientific">Pararge aegeria aegeria</name>
    <dbReference type="NCBI Taxonomy" id="348720"/>
    <lineage>
        <taxon>Eukaryota</taxon>
        <taxon>Metazoa</taxon>
        <taxon>Ecdysozoa</taxon>
        <taxon>Arthropoda</taxon>
        <taxon>Hexapoda</taxon>
        <taxon>Insecta</taxon>
        <taxon>Pterygota</taxon>
        <taxon>Neoptera</taxon>
        <taxon>Endopterygota</taxon>
        <taxon>Lepidoptera</taxon>
        <taxon>Glossata</taxon>
        <taxon>Ditrysia</taxon>
        <taxon>Papilionoidea</taxon>
        <taxon>Nymphalidae</taxon>
        <taxon>Satyrinae</taxon>
        <taxon>Satyrini</taxon>
        <taxon>Parargina</taxon>
        <taxon>Pararge</taxon>
    </lineage>
</organism>
<comment type="caution">
    <text evidence="1">The sequence shown here is derived from an EMBL/GenBank/DDBJ whole genome shotgun (WGS) entry which is preliminary data.</text>
</comment>
<accession>A0A8S4QLN1</accession>
<proteinExistence type="predicted"/>
<evidence type="ECO:0000313" key="2">
    <source>
        <dbReference type="Proteomes" id="UP000838756"/>
    </source>
</evidence>
<gene>
    <name evidence="1" type="primary">jg11913</name>
    <name evidence="1" type="ORF">PAEG_LOCUS1962</name>
</gene>
<dbReference type="EMBL" id="CAKXAJ010006280">
    <property type="protein sequence ID" value="CAH2209564.1"/>
    <property type="molecule type" value="Genomic_DNA"/>
</dbReference>
<dbReference type="AlphaFoldDB" id="A0A8S4QLN1"/>
<name>A0A8S4QLN1_9NEOP</name>
<evidence type="ECO:0000313" key="1">
    <source>
        <dbReference type="EMBL" id="CAH2209564.1"/>
    </source>
</evidence>
<keyword evidence="2" id="KW-1185">Reference proteome</keyword>
<protein>
    <submittedName>
        <fullName evidence="1">Jg11913 protein</fullName>
    </submittedName>
</protein>
<reference evidence="1" key="1">
    <citation type="submission" date="2022-03" db="EMBL/GenBank/DDBJ databases">
        <authorList>
            <person name="Lindestad O."/>
        </authorList>
    </citation>
    <scope>NUCLEOTIDE SEQUENCE</scope>
</reference>
<dbReference type="OrthoDB" id="10544266at2759"/>
<dbReference type="Proteomes" id="UP000838756">
    <property type="component" value="Unassembled WGS sequence"/>
</dbReference>
<sequence length="83" mass="9262">MQLGVKGEEFLNCACCYGYDSQGRIIVMQRAAFTPVVECGARDGVTAMPSTKNQCKLHTKALRSRAICRQCRFSEELRSSPRT</sequence>